<feature type="transmembrane region" description="Helical" evidence="1">
    <location>
        <begin position="342"/>
        <end position="364"/>
    </location>
</feature>
<sequence length="395" mass="44616">MKRSVTLFYRDPIECIQSLLSHPLFEHSINFVPRKVWSTTARLSHIYDEWLMGEHTWDLQASPTLSDLNTELPEGGTLLGVVLSSDKTNISIMSGNRMAHLLLLTLANITSDIRSKGSLHGHLLLALFPVPSFIHKKSHVHSLLSDRLFHHCLNLVLIPLKTAAAIGVMMSDLWGNLRYCFTPLVGYIVDMPEQSLLAGTNPRTSPMSIATYKEFSDNKRHDPRTAQYTLNAISAACAQADPNDFTSFLKAAKSRVLNGVHEPFWRDWPLSDPARFLKVEPLHHFFRFSWDHDKQWCISAVGEDEFDYHFSLLQTLVGYRSFPDGISKLKQVTGCDHRSIQQYILCVIAGTVALHFLTAICALLDFRYLAQMPVFNDQVLIKLDVGTGQCQPQTL</sequence>
<keyword evidence="1" id="KW-0472">Membrane</keyword>
<dbReference type="EMBL" id="JAGFBS010000028">
    <property type="protein sequence ID" value="KAG6372406.1"/>
    <property type="molecule type" value="Genomic_DNA"/>
</dbReference>
<keyword evidence="1" id="KW-1133">Transmembrane helix</keyword>
<name>A0A8I3A5X4_9AGAM</name>
<dbReference type="Proteomes" id="UP000683000">
    <property type="component" value="Unassembled WGS sequence"/>
</dbReference>
<evidence type="ECO:0000256" key="1">
    <source>
        <dbReference type="SAM" id="Phobius"/>
    </source>
</evidence>
<proteinExistence type="predicted"/>
<evidence type="ECO:0000313" key="2">
    <source>
        <dbReference type="EMBL" id="KAG6372406.1"/>
    </source>
</evidence>
<gene>
    <name evidence="2" type="ORF">JVT61DRAFT_7879</name>
</gene>
<keyword evidence="3" id="KW-1185">Reference proteome</keyword>
<evidence type="ECO:0000313" key="3">
    <source>
        <dbReference type="Proteomes" id="UP000683000"/>
    </source>
</evidence>
<dbReference type="OrthoDB" id="3232986at2759"/>
<reference evidence="2" key="1">
    <citation type="submission" date="2021-03" db="EMBL/GenBank/DDBJ databases">
        <title>Evolutionary innovations through gain and loss of genes in the ectomycorrhizal Boletales.</title>
        <authorList>
            <person name="Wu G."/>
            <person name="Miyauchi S."/>
            <person name="Morin E."/>
            <person name="Yang Z.-L."/>
            <person name="Xu J."/>
            <person name="Martin F.M."/>
        </authorList>
    </citation>
    <scope>NUCLEOTIDE SEQUENCE</scope>
    <source>
        <strain evidence="2">BR01</strain>
    </source>
</reference>
<keyword evidence="1" id="KW-0812">Transmembrane</keyword>
<dbReference type="AlphaFoldDB" id="A0A8I3A5X4"/>
<comment type="caution">
    <text evidence="2">The sequence shown here is derived from an EMBL/GenBank/DDBJ whole genome shotgun (WGS) entry which is preliminary data.</text>
</comment>
<protein>
    <submittedName>
        <fullName evidence="2">Uncharacterized protein</fullName>
    </submittedName>
</protein>
<organism evidence="2 3">
    <name type="scientific">Boletus reticuloceps</name>
    <dbReference type="NCBI Taxonomy" id="495285"/>
    <lineage>
        <taxon>Eukaryota</taxon>
        <taxon>Fungi</taxon>
        <taxon>Dikarya</taxon>
        <taxon>Basidiomycota</taxon>
        <taxon>Agaricomycotina</taxon>
        <taxon>Agaricomycetes</taxon>
        <taxon>Agaricomycetidae</taxon>
        <taxon>Boletales</taxon>
        <taxon>Boletineae</taxon>
        <taxon>Boletaceae</taxon>
        <taxon>Boletoideae</taxon>
        <taxon>Boletus</taxon>
    </lineage>
</organism>
<dbReference type="Pfam" id="PF18759">
    <property type="entry name" value="Plavaka"/>
    <property type="match status" value="1"/>
</dbReference>
<accession>A0A8I3A5X4</accession>
<dbReference type="InterPro" id="IPR041078">
    <property type="entry name" value="Plavaka"/>
</dbReference>